<evidence type="ECO:0000259" key="2">
    <source>
        <dbReference type="Pfam" id="PF23315"/>
    </source>
</evidence>
<dbReference type="STRING" id="7574.A0A1S3KGH7"/>
<protein>
    <submittedName>
        <fullName evidence="4">Uncharacterized protein LOC106181499</fullName>
    </submittedName>
</protein>
<dbReference type="GeneID" id="106181499"/>
<keyword evidence="3" id="KW-1185">Reference proteome</keyword>
<dbReference type="Pfam" id="PF23315">
    <property type="entry name" value="PEX6_4th"/>
    <property type="match status" value="1"/>
</dbReference>
<feature type="domain" description="Peroxisomal ATPase PEX6 fourth" evidence="2">
    <location>
        <begin position="431"/>
        <end position="534"/>
    </location>
</feature>
<evidence type="ECO:0000313" key="4">
    <source>
        <dbReference type="RefSeq" id="XP_013421336.1"/>
    </source>
</evidence>
<reference evidence="4" key="1">
    <citation type="submission" date="2025-08" db="UniProtKB">
        <authorList>
            <consortium name="RefSeq"/>
        </authorList>
    </citation>
    <scope>IDENTIFICATION</scope>
    <source>
        <tissue evidence="4">Gonads</tissue>
    </source>
</reference>
<name>A0A1S3KGH7_LINAN</name>
<feature type="compositionally biased region" description="Polar residues" evidence="1">
    <location>
        <begin position="335"/>
        <end position="347"/>
    </location>
</feature>
<evidence type="ECO:0000313" key="3">
    <source>
        <dbReference type="Proteomes" id="UP000085678"/>
    </source>
</evidence>
<gene>
    <name evidence="4" type="primary">LOC106181499</name>
</gene>
<dbReference type="OrthoDB" id="2187at2759"/>
<dbReference type="InterPro" id="IPR056995">
    <property type="entry name" value="PEX6_4th_dom"/>
</dbReference>
<dbReference type="Proteomes" id="UP000085678">
    <property type="component" value="Unplaced"/>
</dbReference>
<dbReference type="KEGG" id="lak:106181499"/>
<accession>A0A1S3KGH7</accession>
<proteinExistence type="predicted"/>
<sequence length="623" mass="68862">MAAPSRRKMFAAKFSVLPNLCEIHPLYLQLNEQQYDLVFENNENDHAIGAVSKKTATPGFPSLQVSVYKSKVHIPSSSCIENADLEETNLLLGCTETFLHHYGFSVEDDIVLHSVESFPMKRVVIVAKTVEAYHWATNSMCSPSLLINICKGPVLVRKQDVLLLPTNLSLSHGSRGKGTPPVAVQFDLVVLECEPICQGILSVITEIVVTKISGLNNEHKPADATASDSSDLTEFHPPVLSEFAKPITDVLSGKATHSDITVDRGSSDDCIYKLFCVDSKEEWDNMCIGYMKKHDIKDPNTIGVISVNTAKHNGLYHDSLVHLTLVLVESSSDSKGLDTKISTATSSETEDDKHERDTTELLKRYASLSVSSHPNIEDNSIYVTPVFRHNLLFRGTNFPRNTSKLQVSIKPLEEDDNKPSPRSCSTSCHAKIPYAREVHISVVHSPCHPVAETLDSVMKEYFSTARLLSVDDIIAVSTKGSAQCFQELTETVDQRLPVVYFKVTRYEPTYPGWDCCLVDIQHTSLFQAGIVQSYLPVTTQFWDGPQTFCPPLHLPKGLKKIKEQVEALCLPYLNSSSRQSLSLASFLLKGPVGSGKGIVVRAVACALSMQVYKVWTSVVYVAM</sequence>
<dbReference type="InParanoid" id="A0A1S3KGH7"/>
<dbReference type="AlphaFoldDB" id="A0A1S3KGH7"/>
<evidence type="ECO:0000256" key="1">
    <source>
        <dbReference type="SAM" id="MobiDB-lite"/>
    </source>
</evidence>
<feature type="region of interest" description="Disordered" evidence="1">
    <location>
        <begin position="335"/>
        <end position="357"/>
    </location>
</feature>
<dbReference type="RefSeq" id="XP_013421336.1">
    <property type="nucleotide sequence ID" value="XM_013565882.1"/>
</dbReference>
<dbReference type="FunCoup" id="A0A1S3KGH7">
    <property type="interactions" value="990"/>
</dbReference>
<organism evidence="3 4">
    <name type="scientific">Lingula anatina</name>
    <name type="common">Brachiopod</name>
    <name type="synonym">Lingula unguis</name>
    <dbReference type="NCBI Taxonomy" id="7574"/>
    <lineage>
        <taxon>Eukaryota</taxon>
        <taxon>Metazoa</taxon>
        <taxon>Spiralia</taxon>
        <taxon>Lophotrochozoa</taxon>
        <taxon>Brachiopoda</taxon>
        <taxon>Linguliformea</taxon>
        <taxon>Lingulata</taxon>
        <taxon>Lingulida</taxon>
        <taxon>Linguloidea</taxon>
        <taxon>Lingulidae</taxon>
        <taxon>Lingula</taxon>
    </lineage>
</organism>